<dbReference type="InterPro" id="IPR011009">
    <property type="entry name" value="Kinase-like_dom_sf"/>
</dbReference>
<dbReference type="PROSITE" id="PS00108">
    <property type="entry name" value="PROTEIN_KINASE_ST"/>
    <property type="match status" value="1"/>
</dbReference>
<dbReference type="Gene3D" id="1.10.510.10">
    <property type="entry name" value="Transferase(Phosphotransferase) domain 1"/>
    <property type="match status" value="1"/>
</dbReference>
<evidence type="ECO:0000256" key="4">
    <source>
        <dbReference type="RuleBase" id="RU000304"/>
    </source>
</evidence>
<dbReference type="Pfam" id="PF00069">
    <property type="entry name" value="Pkinase"/>
    <property type="match status" value="1"/>
</dbReference>
<keyword evidence="7" id="KW-0808">Transferase</keyword>
<organism evidence="7 8">
    <name type="scientific">Microthyrium microscopicum</name>
    <dbReference type="NCBI Taxonomy" id="703497"/>
    <lineage>
        <taxon>Eukaryota</taxon>
        <taxon>Fungi</taxon>
        <taxon>Dikarya</taxon>
        <taxon>Ascomycota</taxon>
        <taxon>Pezizomycotina</taxon>
        <taxon>Dothideomycetes</taxon>
        <taxon>Dothideomycetes incertae sedis</taxon>
        <taxon>Microthyriales</taxon>
        <taxon>Microthyriaceae</taxon>
        <taxon>Microthyrium</taxon>
    </lineage>
</organism>
<evidence type="ECO:0000256" key="2">
    <source>
        <dbReference type="ARBA" id="ARBA00022840"/>
    </source>
</evidence>
<protein>
    <submittedName>
        <fullName evidence="7">Kinase-like protein</fullName>
    </submittedName>
</protein>
<proteinExistence type="inferred from homology"/>
<keyword evidence="8" id="KW-1185">Reference proteome</keyword>
<dbReference type="PANTHER" id="PTHR44305">
    <property type="entry name" value="SI:DKEY-192D15.2-RELATED"/>
    <property type="match status" value="1"/>
</dbReference>
<dbReference type="GO" id="GO:0005524">
    <property type="term" value="F:ATP binding"/>
    <property type="evidence" value="ECO:0007669"/>
    <property type="project" value="UniProtKB-UniRule"/>
</dbReference>
<evidence type="ECO:0000256" key="3">
    <source>
        <dbReference type="PROSITE-ProRule" id="PRU10141"/>
    </source>
</evidence>
<dbReference type="Proteomes" id="UP000799302">
    <property type="component" value="Unassembled WGS sequence"/>
</dbReference>
<evidence type="ECO:0000259" key="6">
    <source>
        <dbReference type="PROSITE" id="PS50011"/>
    </source>
</evidence>
<accession>A0A6A6UET4</accession>
<dbReference type="InterPro" id="IPR000719">
    <property type="entry name" value="Prot_kinase_dom"/>
</dbReference>
<dbReference type="EMBL" id="MU004233">
    <property type="protein sequence ID" value="KAF2670789.1"/>
    <property type="molecule type" value="Genomic_DNA"/>
</dbReference>
<dbReference type="InterPro" id="IPR053083">
    <property type="entry name" value="TF_kinase-domain_protein"/>
</dbReference>
<evidence type="ECO:0000256" key="5">
    <source>
        <dbReference type="SAM" id="MobiDB-lite"/>
    </source>
</evidence>
<dbReference type="SMART" id="SM00220">
    <property type="entry name" value="S_TKc"/>
    <property type="match status" value="1"/>
</dbReference>
<dbReference type="InterPro" id="IPR008271">
    <property type="entry name" value="Ser/Thr_kinase_AS"/>
</dbReference>
<comment type="similarity">
    <text evidence="4">Belongs to the protein kinase superfamily.</text>
</comment>
<dbReference type="PROSITE" id="PS00107">
    <property type="entry name" value="PROTEIN_KINASE_ATP"/>
    <property type="match status" value="1"/>
</dbReference>
<keyword evidence="1 3" id="KW-0547">Nucleotide-binding</keyword>
<keyword evidence="4" id="KW-0723">Serine/threonine-protein kinase</keyword>
<evidence type="ECO:0000313" key="8">
    <source>
        <dbReference type="Proteomes" id="UP000799302"/>
    </source>
</evidence>
<feature type="domain" description="Protein kinase" evidence="6">
    <location>
        <begin position="95"/>
        <end position="435"/>
    </location>
</feature>
<reference evidence="7" key="1">
    <citation type="journal article" date="2020" name="Stud. Mycol.">
        <title>101 Dothideomycetes genomes: a test case for predicting lifestyles and emergence of pathogens.</title>
        <authorList>
            <person name="Haridas S."/>
            <person name="Albert R."/>
            <person name="Binder M."/>
            <person name="Bloem J."/>
            <person name="Labutti K."/>
            <person name="Salamov A."/>
            <person name="Andreopoulos B."/>
            <person name="Baker S."/>
            <person name="Barry K."/>
            <person name="Bills G."/>
            <person name="Bluhm B."/>
            <person name="Cannon C."/>
            <person name="Castanera R."/>
            <person name="Culley D."/>
            <person name="Daum C."/>
            <person name="Ezra D."/>
            <person name="Gonzalez J."/>
            <person name="Henrissat B."/>
            <person name="Kuo A."/>
            <person name="Liang C."/>
            <person name="Lipzen A."/>
            <person name="Lutzoni F."/>
            <person name="Magnuson J."/>
            <person name="Mondo S."/>
            <person name="Nolan M."/>
            <person name="Ohm R."/>
            <person name="Pangilinan J."/>
            <person name="Park H.-J."/>
            <person name="Ramirez L."/>
            <person name="Alfaro M."/>
            <person name="Sun H."/>
            <person name="Tritt A."/>
            <person name="Yoshinaga Y."/>
            <person name="Zwiers L.-H."/>
            <person name="Turgeon B."/>
            <person name="Goodwin S."/>
            <person name="Spatafora J."/>
            <person name="Crous P."/>
            <person name="Grigoriev I."/>
        </authorList>
    </citation>
    <scope>NUCLEOTIDE SEQUENCE</scope>
    <source>
        <strain evidence="7">CBS 115976</strain>
    </source>
</reference>
<dbReference type="SUPFAM" id="SSF56112">
    <property type="entry name" value="Protein kinase-like (PK-like)"/>
    <property type="match status" value="1"/>
</dbReference>
<evidence type="ECO:0000313" key="7">
    <source>
        <dbReference type="EMBL" id="KAF2670789.1"/>
    </source>
</evidence>
<dbReference type="InterPro" id="IPR017441">
    <property type="entry name" value="Protein_kinase_ATP_BS"/>
</dbReference>
<feature type="binding site" evidence="3">
    <location>
        <position position="122"/>
    </location>
    <ligand>
        <name>ATP</name>
        <dbReference type="ChEBI" id="CHEBI:30616"/>
    </ligand>
</feature>
<name>A0A6A6UET4_9PEZI</name>
<feature type="region of interest" description="Disordered" evidence="5">
    <location>
        <begin position="1"/>
        <end position="27"/>
    </location>
</feature>
<keyword evidence="2 3" id="KW-0067">ATP-binding</keyword>
<feature type="compositionally biased region" description="Polar residues" evidence="5">
    <location>
        <begin position="7"/>
        <end position="17"/>
    </location>
</feature>
<evidence type="ECO:0000256" key="1">
    <source>
        <dbReference type="ARBA" id="ARBA00022741"/>
    </source>
</evidence>
<sequence length="485" mass="54705">MLYKTNPGDNQNPQTPSLLRPNHPPTAPRVQFLSNMSQLLYSLLADGCDPSTVAMPKDINSSSWKWFASSETPHSLPGYSSGIEQYVQTSTPNPFQMLEKLGSGQGGDVYKVRHIDEVFAAKLCYRYHIEQDMEGTSEICAMAMLKEAFKGQPVSKNLGQYYGWFLNPAGRLPPHIEERGILMDLYDGDLEHFAEHHAPASPQDAELQIWNIVYHVALVLAAIHNGPGTEPNWRTLCHHDIKLANIFYRFSPGLHFPLVVLGDWGRSIYRDKSQPQSTVQEKYSVVRSLTGWNPLSDVKSLGHVLSLLINPEEVWENEDAPMMTPYCKQEVSQALFDLKVMIFRPVDPERDALEAECAAIAAQFNGDHSAKQKELYGEDYEEEEERELDPEPNLEDVKGIVTAQEAVNWIKEMWKQKMPEQYGNSPEALELQRIILGTGDSVPESQAQHYAAPKRNAGQKRRRADADEDDNADGSTKKRKAVLEE</sequence>
<keyword evidence="7" id="KW-0418">Kinase</keyword>
<dbReference type="GO" id="GO:0004674">
    <property type="term" value="F:protein serine/threonine kinase activity"/>
    <property type="evidence" value="ECO:0007669"/>
    <property type="project" value="UniProtKB-KW"/>
</dbReference>
<gene>
    <name evidence="7" type="ORF">BT63DRAFT_453155</name>
</gene>
<dbReference type="PROSITE" id="PS50011">
    <property type="entry name" value="PROTEIN_KINASE_DOM"/>
    <property type="match status" value="1"/>
</dbReference>
<dbReference type="AlphaFoldDB" id="A0A6A6UET4"/>
<feature type="region of interest" description="Disordered" evidence="5">
    <location>
        <begin position="439"/>
        <end position="485"/>
    </location>
</feature>